<dbReference type="Gene3D" id="3.90.320.10">
    <property type="match status" value="1"/>
</dbReference>
<evidence type="ECO:0000313" key="2">
    <source>
        <dbReference type="EMBL" id="CAB4135090.1"/>
    </source>
</evidence>
<keyword evidence="2" id="KW-0255">Endonuclease</keyword>
<keyword evidence="2" id="KW-0540">Nuclease</keyword>
<name>A0A6J5LPV2_9CAUD</name>
<dbReference type="SUPFAM" id="SSF52980">
    <property type="entry name" value="Restriction endonuclease-like"/>
    <property type="match status" value="1"/>
</dbReference>
<dbReference type="GO" id="GO:0004519">
    <property type="term" value="F:endonuclease activity"/>
    <property type="evidence" value="ECO:0007669"/>
    <property type="project" value="UniProtKB-KW"/>
</dbReference>
<protein>
    <submittedName>
        <fullName evidence="2">COG5377 Phage-related protein, predicted endonuclease</fullName>
    </submittedName>
</protein>
<organism evidence="2">
    <name type="scientific">uncultured Caudovirales phage</name>
    <dbReference type="NCBI Taxonomy" id="2100421"/>
    <lineage>
        <taxon>Viruses</taxon>
        <taxon>Duplodnaviria</taxon>
        <taxon>Heunggongvirae</taxon>
        <taxon>Uroviricota</taxon>
        <taxon>Caudoviricetes</taxon>
        <taxon>Peduoviridae</taxon>
        <taxon>Maltschvirus</taxon>
        <taxon>Maltschvirus maltsch</taxon>
    </lineage>
</organism>
<proteinExistence type="predicted"/>
<reference evidence="2" key="1">
    <citation type="submission" date="2020-04" db="EMBL/GenBank/DDBJ databases">
        <authorList>
            <person name="Chiriac C."/>
            <person name="Salcher M."/>
            <person name="Ghai R."/>
            <person name="Kavagutti S V."/>
        </authorList>
    </citation>
    <scope>NUCLEOTIDE SEQUENCE</scope>
</reference>
<accession>A0A6J5LPV2</accession>
<dbReference type="InterPro" id="IPR011335">
    <property type="entry name" value="Restrct_endonuc-II-like"/>
</dbReference>
<dbReference type="InterPro" id="IPR011604">
    <property type="entry name" value="PDDEXK-like_dom_sf"/>
</dbReference>
<sequence length="340" mass="37671">MAREVIAHATEAEWLEARKKDVTSTEAAALFNSGSYIKTFYELYNLKAGIVQPDEFKDNDRTKWGNRLESAIAYGVAEDLGLVVIPFKVYMRDPDARMGSSFDFRIIGLADGFDGDETYRELFRAHGEGILECKNIDSLQFKRNWIDGDSVEATPQIEFQVAHQLEVADLGWAVIAPLVGGNTIKPAYRLRDRAVGKAIRDKCIDLWQRVHALAAPEPDYKQDGDTIAKVYRDNDGASVDMSDNERLAVLCRTYKKASADIKEATEAKDAAKAEILTIIQTAKSIAYEGGKISAGTNKASFRAYYRSPSEKLTITLTPIDGADIEAEAPAFRNVRITEAA</sequence>
<feature type="domain" description="YqaJ viral recombinase" evidence="1">
    <location>
        <begin position="13"/>
        <end position="169"/>
    </location>
</feature>
<keyword evidence="2" id="KW-0378">Hydrolase</keyword>
<dbReference type="EMBL" id="LR796290">
    <property type="protein sequence ID" value="CAB4135090.1"/>
    <property type="molecule type" value="Genomic_DNA"/>
</dbReference>
<evidence type="ECO:0000259" key="1">
    <source>
        <dbReference type="Pfam" id="PF09588"/>
    </source>
</evidence>
<dbReference type="Pfam" id="PF09588">
    <property type="entry name" value="YqaJ"/>
    <property type="match status" value="1"/>
</dbReference>
<dbReference type="InterPro" id="IPR019080">
    <property type="entry name" value="YqaJ_viral_recombinase"/>
</dbReference>
<gene>
    <name evidence="2" type="ORF">UFOVP275_71</name>
</gene>